<dbReference type="EMBL" id="GDHF01002989">
    <property type="protein sequence ID" value="JAI49325.1"/>
    <property type="molecule type" value="Transcribed_RNA"/>
</dbReference>
<dbReference type="AlphaFoldDB" id="A0A0K8WER7"/>
<accession>A0A0K8WER7</accession>
<sequence length="117" mass="12286">MANHGNCDDCDLGAGAAQTRTGERQNLRRAMKRAAKAQRRLNEAIYLANAGGEGHNTSSSSSESDGEGQHVEDAAVQAKAAERISIPFTMVPGLGIMACPALTDRGHQCADLHQVGI</sequence>
<gene>
    <name evidence="2" type="ORF">c0_g1_i1</name>
</gene>
<evidence type="ECO:0000256" key="1">
    <source>
        <dbReference type="SAM" id="MobiDB-lite"/>
    </source>
</evidence>
<feature type="compositionally biased region" description="Basic residues" evidence="1">
    <location>
        <begin position="27"/>
        <end position="39"/>
    </location>
</feature>
<evidence type="ECO:0000313" key="2">
    <source>
        <dbReference type="EMBL" id="JAI49325.1"/>
    </source>
</evidence>
<organism evidence="2">
    <name type="scientific">Bactrocera latifrons</name>
    <name type="common">Malaysian fruit fly</name>
    <name type="synonym">Chaetodacus latifrons</name>
    <dbReference type="NCBI Taxonomy" id="174628"/>
    <lineage>
        <taxon>Eukaryota</taxon>
        <taxon>Metazoa</taxon>
        <taxon>Ecdysozoa</taxon>
        <taxon>Arthropoda</taxon>
        <taxon>Hexapoda</taxon>
        <taxon>Insecta</taxon>
        <taxon>Pterygota</taxon>
        <taxon>Neoptera</taxon>
        <taxon>Endopterygota</taxon>
        <taxon>Diptera</taxon>
        <taxon>Brachycera</taxon>
        <taxon>Muscomorpha</taxon>
        <taxon>Tephritoidea</taxon>
        <taxon>Tephritidae</taxon>
        <taxon>Bactrocera</taxon>
        <taxon>Bactrocera</taxon>
    </lineage>
</organism>
<protein>
    <submittedName>
        <fullName evidence="2">Uncharacterized protein</fullName>
    </submittedName>
</protein>
<reference evidence="2" key="1">
    <citation type="submission" date="2015-06" db="EMBL/GenBank/DDBJ databases">
        <authorList>
            <person name="Hoefler B.C."/>
            <person name="Straight P.D."/>
        </authorList>
    </citation>
    <scope>NUCLEOTIDE SEQUENCE</scope>
</reference>
<name>A0A0K8WER7_BACLA</name>
<proteinExistence type="predicted"/>
<feature type="region of interest" description="Disordered" evidence="1">
    <location>
        <begin position="1"/>
        <end position="77"/>
    </location>
</feature>